<evidence type="ECO:0000256" key="1">
    <source>
        <dbReference type="ARBA" id="ARBA00006068"/>
    </source>
</evidence>
<dbReference type="Gene3D" id="3.40.630.190">
    <property type="entry name" value="LCP protein"/>
    <property type="match status" value="1"/>
</dbReference>
<dbReference type="RefSeq" id="WP_377502900.1">
    <property type="nucleotide sequence ID" value="NZ_JBHMDO010000055.1"/>
</dbReference>
<dbReference type="NCBIfam" id="TIGR00350">
    <property type="entry name" value="lytR_cpsA_psr"/>
    <property type="match status" value="1"/>
</dbReference>
<feature type="domain" description="Cell envelope-related transcriptional attenuator" evidence="2">
    <location>
        <begin position="92"/>
        <end position="233"/>
    </location>
</feature>
<proteinExistence type="inferred from homology"/>
<evidence type="ECO:0000313" key="4">
    <source>
        <dbReference type="Proteomes" id="UP001589747"/>
    </source>
</evidence>
<organism evidence="3 4">
    <name type="scientific">Paenibacillus aurantiacus</name>
    <dbReference type="NCBI Taxonomy" id="1936118"/>
    <lineage>
        <taxon>Bacteria</taxon>
        <taxon>Bacillati</taxon>
        <taxon>Bacillota</taxon>
        <taxon>Bacilli</taxon>
        <taxon>Bacillales</taxon>
        <taxon>Paenibacillaceae</taxon>
        <taxon>Paenibacillus</taxon>
    </lineage>
</organism>
<dbReference type="Pfam" id="PF03816">
    <property type="entry name" value="LytR_cpsA_psr"/>
    <property type="match status" value="1"/>
</dbReference>
<evidence type="ECO:0000259" key="2">
    <source>
        <dbReference type="Pfam" id="PF03816"/>
    </source>
</evidence>
<keyword evidence="4" id="KW-1185">Reference proteome</keyword>
<comment type="caution">
    <text evidence="3">The sequence shown here is derived from an EMBL/GenBank/DDBJ whole genome shotgun (WGS) entry which is preliminary data.</text>
</comment>
<dbReference type="PANTHER" id="PTHR33392">
    <property type="entry name" value="POLYISOPRENYL-TEICHOIC ACID--PEPTIDOGLYCAN TEICHOIC ACID TRANSFERASE TAGU"/>
    <property type="match status" value="1"/>
</dbReference>
<comment type="similarity">
    <text evidence="1">Belongs to the LytR/CpsA/Psr (LCP) family.</text>
</comment>
<dbReference type="PANTHER" id="PTHR33392:SF6">
    <property type="entry name" value="POLYISOPRENYL-TEICHOIC ACID--PEPTIDOGLYCAN TEICHOIC ACID TRANSFERASE TAGU"/>
    <property type="match status" value="1"/>
</dbReference>
<reference evidence="3 4" key="1">
    <citation type="submission" date="2024-09" db="EMBL/GenBank/DDBJ databases">
        <authorList>
            <person name="Sun Q."/>
            <person name="Mori K."/>
        </authorList>
    </citation>
    <scope>NUCLEOTIDE SEQUENCE [LARGE SCALE GENOMIC DNA]</scope>
    <source>
        <strain evidence="3 4">TISTR 2452</strain>
    </source>
</reference>
<dbReference type="InterPro" id="IPR004474">
    <property type="entry name" value="LytR_CpsA_psr"/>
</dbReference>
<dbReference type="InterPro" id="IPR050922">
    <property type="entry name" value="LytR/CpsA/Psr_CW_biosynth"/>
</dbReference>
<gene>
    <name evidence="3" type="ORF">ACFFSY_34030</name>
</gene>
<name>A0ABV5L2F4_9BACL</name>
<accession>A0ABV5L2F4</accession>
<sequence>MRTKKTAKRILLGSAIVLGIAAIGLAGYAYRLYNSIEETASIIYEEPAKPVYQSKDPEVKPVAKPAAANAEQPSPFTILVMGVDERKNDRGRSDTIIVLSVNPVKKSTLMFNIPRDTKTAIIGRGTNDKINHAYAFGGIEMSLQTVENFLDYPINYYLKVNMEGFSRIIDLMGGVDVNNPFAFRYQGEDFRQGKLHLDGERALLYSRMRYDDPQGDKGRNARQRQILKDLMKNGASLSSITKIDGLLAAAGDHVKTNLTFDEMKTLLRDYRPSLERLDTEEIKGSGEISGGIWYFRVSEDEKARLHDALKNHQAG</sequence>
<evidence type="ECO:0000313" key="3">
    <source>
        <dbReference type="EMBL" id="MFB9330986.1"/>
    </source>
</evidence>
<dbReference type="EMBL" id="JBHMDO010000055">
    <property type="protein sequence ID" value="MFB9330986.1"/>
    <property type="molecule type" value="Genomic_DNA"/>
</dbReference>
<dbReference type="Proteomes" id="UP001589747">
    <property type="component" value="Unassembled WGS sequence"/>
</dbReference>
<protein>
    <submittedName>
        <fullName evidence="3">LCP family protein</fullName>
    </submittedName>
</protein>